<dbReference type="KEGG" id="phu:Phum_PHUM317840"/>
<dbReference type="eggNOG" id="KOG1577">
    <property type="taxonomic scope" value="Eukaryota"/>
</dbReference>
<evidence type="ECO:0000313" key="10">
    <source>
        <dbReference type="Proteomes" id="UP000009046"/>
    </source>
</evidence>
<evidence type="ECO:0000259" key="7">
    <source>
        <dbReference type="Pfam" id="PF00248"/>
    </source>
</evidence>
<reference evidence="8" key="1">
    <citation type="submission" date="2007-04" db="EMBL/GenBank/DDBJ databases">
        <title>Annotation of Pediculus humanus corporis strain USDA.</title>
        <authorList>
            <person name="Kirkness E."/>
            <person name="Hannick L."/>
            <person name="Hass B."/>
            <person name="Bruggner R."/>
            <person name="Lawson D."/>
            <person name="Bidwell S."/>
            <person name="Joardar V."/>
            <person name="Caler E."/>
            <person name="Walenz B."/>
            <person name="Inman J."/>
            <person name="Schobel S."/>
            <person name="Galinsky K."/>
            <person name="Amedeo P."/>
            <person name="Strausberg R."/>
        </authorList>
    </citation>
    <scope>NUCLEOTIDE SEQUENCE</scope>
    <source>
        <strain evidence="8">USDA</strain>
    </source>
</reference>
<keyword evidence="2" id="KW-0521">NADP</keyword>
<dbReference type="PANTHER" id="PTHR11732">
    <property type="entry name" value="ALDO/KETO REDUCTASE"/>
    <property type="match status" value="1"/>
</dbReference>
<dbReference type="STRING" id="121224.E0VMR6"/>
<dbReference type="InterPro" id="IPR020471">
    <property type="entry name" value="AKR"/>
</dbReference>
<evidence type="ECO:0000256" key="3">
    <source>
        <dbReference type="ARBA" id="ARBA00023002"/>
    </source>
</evidence>
<dbReference type="GO" id="GO:0016491">
    <property type="term" value="F:oxidoreductase activity"/>
    <property type="evidence" value="ECO:0007669"/>
    <property type="project" value="UniProtKB-KW"/>
</dbReference>
<evidence type="ECO:0000256" key="6">
    <source>
        <dbReference type="PIRSR" id="PIRSR000097-3"/>
    </source>
</evidence>
<dbReference type="AlphaFoldDB" id="E0VMR6"/>
<dbReference type="InterPro" id="IPR023210">
    <property type="entry name" value="NADP_OxRdtase_dom"/>
</dbReference>
<dbReference type="PIRSF" id="PIRSF000097">
    <property type="entry name" value="AKR"/>
    <property type="match status" value="1"/>
</dbReference>
<evidence type="ECO:0000256" key="5">
    <source>
        <dbReference type="PIRSR" id="PIRSR000097-2"/>
    </source>
</evidence>
<dbReference type="FunFam" id="3.20.20.100:FF:000006">
    <property type="entry name" value="Aldo-keto reductase family 1 member A1"/>
    <property type="match status" value="1"/>
</dbReference>
<dbReference type="EMBL" id="DS235322">
    <property type="protein sequence ID" value="EEB14672.1"/>
    <property type="molecule type" value="Genomic_DNA"/>
</dbReference>
<dbReference type="PRINTS" id="PR00069">
    <property type="entry name" value="ALDKETRDTASE"/>
</dbReference>
<sequence>MSTTVTDLTLSNGMKMPILGYGTWQADEEKLEAALDCALETGYRHIDTAYVYKNEHVVGRVLKRWLDEGKVKREDLFIVTKLPNIGNRESHVQKFLDLSLSKLQLDYVDLYLIHTPFGLKYVDDETTFPLKPDKTVDFDYSTDLIAIWKKMEEMVDLGKTKSIGVSNFSSEQVDRIVEIARIKPVTNQVELHVYNQQRELEEALKKHNITLTAYSSLGTPGSKIFFEQFGSQIELPSLLENPVVVQIASEVGKTAAQVLLRFVIQRGIATIPKSVTPHRIKENFNIFDFELSPEQMSQLEALDKKTRILKMEEFFKNLETHPENPFSK</sequence>
<evidence type="ECO:0000256" key="4">
    <source>
        <dbReference type="PIRSR" id="PIRSR000097-1"/>
    </source>
</evidence>
<accession>E0VMR6</accession>
<feature type="site" description="Lowers pKa of active site Tyr" evidence="6">
    <location>
        <position position="81"/>
    </location>
</feature>
<feature type="active site" description="Proton donor" evidence="4">
    <location>
        <position position="52"/>
    </location>
</feature>
<dbReference type="OMA" id="DMYLVHT"/>
<evidence type="ECO:0000313" key="8">
    <source>
        <dbReference type="EMBL" id="EEB14672.1"/>
    </source>
</evidence>
<dbReference type="InParanoid" id="E0VMR6"/>
<evidence type="ECO:0000256" key="1">
    <source>
        <dbReference type="ARBA" id="ARBA00007905"/>
    </source>
</evidence>
<dbReference type="RefSeq" id="XP_002427410.1">
    <property type="nucleotide sequence ID" value="XM_002427365.1"/>
</dbReference>
<dbReference type="SUPFAM" id="SSF51430">
    <property type="entry name" value="NAD(P)-linked oxidoreductase"/>
    <property type="match status" value="1"/>
</dbReference>
<keyword evidence="3 8" id="KW-0560">Oxidoreductase</keyword>
<dbReference type="PROSITE" id="PS00062">
    <property type="entry name" value="ALDOKETO_REDUCTASE_2"/>
    <property type="match status" value="1"/>
</dbReference>
<dbReference type="EnsemblMetazoa" id="PHUM317840-RA">
    <property type="protein sequence ID" value="PHUM317840-PA"/>
    <property type="gene ID" value="PHUM317840"/>
</dbReference>
<dbReference type="HOGENOM" id="CLU_023205_0_0_1"/>
<dbReference type="Gene3D" id="3.20.20.100">
    <property type="entry name" value="NADP-dependent oxidoreductase domain"/>
    <property type="match status" value="1"/>
</dbReference>
<organism>
    <name type="scientific">Pediculus humanus subsp. corporis</name>
    <name type="common">Body louse</name>
    <dbReference type="NCBI Taxonomy" id="121224"/>
    <lineage>
        <taxon>Eukaryota</taxon>
        <taxon>Metazoa</taxon>
        <taxon>Ecdysozoa</taxon>
        <taxon>Arthropoda</taxon>
        <taxon>Hexapoda</taxon>
        <taxon>Insecta</taxon>
        <taxon>Pterygota</taxon>
        <taxon>Neoptera</taxon>
        <taxon>Paraneoptera</taxon>
        <taxon>Psocodea</taxon>
        <taxon>Troctomorpha</taxon>
        <taxon>Phthiraptera</taxon>
        <taxon>Anoplura</taxon>
        <taxon>Pediculidae</taxon>
        <taxon>Pediculus</taxon>
    </lineage>
</organism>
<dbReference type="GeneID" id="8236047"/>
<reference evidence="9" key="3">
    <citation type="submission" date="2021-02" db="UniProtKB">
        <authorList>
            <consortium name="EnsemblMetazoa"/>
        </authorList>
    </citation>
    <scope>IDENTIFICATION</scope>
    <source>
        <strain evidence="9">USDA</strain>
    </source>
</reference>
<dbReference type="InterPro" id="IPR036812">
    <property type="entry name" value="NAD(P)_OxRdtase_dom_sf"/>
</dbReference>
<dbReference type="EMBL" id="AAZO01003691">
    <property type="status" value="NOT_ANNOTATED_CDS"/>
    <property type="molecule type" value="Genomic_DNA"/>
</dbReference>
<dbReference type="Proteomes" id="UP000009046">
    <property type="component" value="Unassembled WGS sequence"/>
</dbReference>
<dbReference type="InterPro" id="IPR018170">
    <property type="entry name" value="Aldo/ket_reductase_CS"/>
</dbReference>
<feature type="binding site" evidence="5">
    <location>
        <position position="114"/>
    </location>
    <ligand>
        <name>substrate</name>
    </ligand>
</feature>
<keyword evidence="10" id="KW-1185">Reference proteome</keyword>
<proteinExistence type="inferred from homology"/>
<evidence type="ECO:0000313" key="9">
    <source>
        <dbReference type="EnsemblMetazoa" id="PHUM317840-PA"/>
    </source>
</evidence>
<dbReference type="CTD" id="8236047"/>
<evidence type="ECO:0000256" key="2">
    <source>
        <dbReference type="ARBA" id="ARBA00022857"/>
    </source>
</evidence>
<reference evidence="8" key="2">
    <citation type="submission" date="2007-04" db="EMBL/GenBank/DDBJ databases">
        <title>The genome of the human body louse.</title>
        <authorList>
            <consortium name="The Human Body Louse Genome Consortium"/>
            <person name="Kirkness E."/>
            <person name="Walenz B."/>
            <person name="Hass B."/>
            <person name="Bruggner R."/>
            <person name="Strausberg R."/>
        </authorList>
    </citation>
    <scope>NUCLEOTIDE SEQUENCE</scope>
    <source>
        <strain evidence="8">USDA</strain>
    </source>
</reference>
<dbReference type="EC" id="1.1.1.21" evidence="8"/>
<dbReference type="PROSITE" id="PS00798">
    <property type="entry name" value="ALDOKETO_REDUCTASE_1"/>
    <property type="match status" value="1"/>
</dbReference>
<feature type="domain" description="NADP-dependent oxidoreductase" evidence="7">
    <location>
        <begin position="19"/>
        <end position="303"/>
    </location>
</feature>
<dbReference type="FunCoup" id="E0VMR6">
    <property type="interactions" value="303"/>
</dbReference>
<dbReference type="PROSITE" id="PS00063">
    <property type="entry name" value="ALDOKETO_REDUCTASE_3"/>
    <property type="match status" value="1"/>
</dbReference>
<comment type="similarity">
    <text evidence="1">Belongs to the aldo/keto reductase family.</text>
</comment>
<dbReference type="Pfam" id="PF00248">
    <property type="entry name" value="Aldo_ket_red"/>
    <property type="match status" value="1"/>
</dbReference>
<dbReference type="OrthoDB" id="416253at2759"/>
<name>E0VMR6_PEDHC</name>
<dbReference type="VEuPathDB" id="VectorBase:PHUM317840"/>
<gene>
    <name evidence="9" type="primary">8236047</name>
    <name evidence="8" type="ORF">Phum_PHUM317840</name>
</gene>
<protein>
    <submittedName>
        <fullName evidence="8 9">Aldose reductase, putative</fullName>
        <ecNumber evidence="8">1.1.1.21</ecNumber>
    </submittedName>
</protein>